<proteinExistence type="predicted"/>
<reference evidence="1 2" key="1">
    <citation type="submission" date="2019-06" db="EMBL/GenBank/DDBJ databases">
        <title>Draft genomes of female and male turbot (Scophthalmus maximus).</title>
        <authorList>
            <person name="Xu H."/>
            <person name="Xu X.-W."/>
            <person name="Shao C."/>
            <person name="Chen S."/>
        </authorList>
    </citation>
    <scope>NUCLEOTIDE SEQUENCE [LARGE SCALE GENOMIC DNA]</scope>
    <source>
        <strain evidence="1">Ysfricsl-2016a</strain>
        <tissue evidence="1">Blood</tissue>
    </source>
</reference>
<protein>
    <submittedName>
        <fullName evidence="1">Uncharacterized protein</fullName>
    </submittedName>
</protein>
<dbReference type="Proteomes" id="UP000438429">
    <property type="component" value="Unassembled WGS sequence"/>
</dbReference>
<sequence length="88" mass="9965">MGLIVGPNMVRQMHTCTETSERLCLTKQGRMTGGDVQVNVTKKKKRRRASQSSEDVVGLEKVDQRRLHFVLAWVCLCDTERNLAAQGY</sequence>
<evidence type="ECO:0000313" key="1">
    <source>
        <dbReference type="EMBL" id="KAF0043278.1"/>
    </source>
</evidence>
<organism evidence="1 2">
    <name type="scientific">Scophthalmus maximus</name>
    <name type="common">Turbot</name>
    <name type="synonym">Psetta maxima</name>
    <dbReference type="NCBI Taxonomy" id="52904"/>
    <lineage>
        <taxon>Eukaryota</taxon>
        <taxon>Metazoa</taxon>
        <taxon>Chordata</taxon>
        <taxon>Craniata</taxon>
        <taxon>Vertebrata</taxon>
        <taxon>Euteleostomi</taxon>
        <taxon>Actinopterygii</taxon>
        <taxon>Neopterygii</taxon>
        <taxon>Teleostei</taxon>
        <taxon>Neoteleostei</taxon>
        <taxon>Acanthomorphata</taxon>
        <taxon>Carangaria</taxon>
        <taxon>Pleuronectiformes</taxon>
        <taxon>Pleuronectoidei</taxon>
        <taxon>Scophthalmidae</taxon>
        <taxon>Scophthalmus</taxon>
    </lineage>
</organism>
<gene>
    <name evidence="1" type="ORF">F2P81_004615</name>
</gene>
<dbReference type="AlphaFoldDB" id="A0A6A4TFS1"/>
<evidence type="ECO:0000313" key="2">
    <source>
        <dbReference type="Proteomes" id="UP000438429"/>
    </source>
</evidence>
<comment type="caution">
    <text evidence="1">The sequence shown here is derived from an EMBL/GenBank/DDBJ whole genome shotgun (WGS) entry which is preliminary data.</text>
</comment>
<dbReference type="EMBL" id="VEVO01000004">
    <property type="protein sequence ID" value="KAF0043278.1"/>
    <property type="molecule type" value="Genomic_DNA"/>
</dbReference>
<accession>A0A6A4TFS1</accession>
<name>A0A6A4TFS1_SCOMX</name>